<name>A0AAE3J9H8_9FIRM</name>
<comment type="caution">
    <text evidence="6">The sequence shown here is derived from an EMBL/GenBank/DDBJ whole genome shotgun (WGS) entry which is preliminary data.</text>
</comment>
<accession>A0AAE3J9H8</accession>
<protein>
    <submittedName>
        <fullName evidence="6">FAD-dependent oxidoreductase</fullName>
    </submittedName>
</protein>
<dbReference type="PANTHER" id="PTHR43498">
    <property type="entry name" value="FERREDOXIN:COB-COM HETERODISULFIDE REDUCTASE SUBUNIT A"/>
    <property type="match status" value="1"/>
</dbReference>
<evidence type="ECO:0000313" key="6">
    <source>
        <dbReference type="EMBL" id="MCC2210654.1"/>
    </source>
</evidence>
<dbReference type="GO" id="GO:0016491">
    <property type="term" value="F:oxidoreductase activity"/>
    <property type="evidence" value="ECO:0007669"/>
    <property type="project" value="UniProtKB-KW"/>
</dbReference>
<reference evidence="6 7" key="1">
    <citation type="submission" date="2021-10" db="EMBL/GenBank/DDBJ databases">
        <title>Anaerobic single-cell dispensing facilitates the cultivation of human gut bacteria.</title>
        <authorList>
            <person name="Afrizal A."/>
        </authorList>
    </citation>
    <scope>NUCLEOTIDE SEQUENCE [LARGE SCALE GENOMIC DNA]</scope>
    <source>
        <strain evidence="6 7">CLA-AA-H232</strain>
    </source>
</reference>
<keyword evidence="2" id="KW-0479">Metal-binding</keyword>
<dbReference type="AlphaFoldDB" id="A0AAE3J9H8"/>
<proteinExistence type="predicted"/>
<dbReference type="Gene3D" id="3.50.50.60">
    <property type="entry name" value="FAD/NAD(P)-binding domain"/>
    <property type="match status" value="1"/>
</dbReference>
<gene>
    <name evidence="6" type="ORF">LKE05_07610</name>
</gene>
<dbReference type="SUPFAM" id="SSF51905">
    <property type="entry name" value="FAD/NAD(P)-binding domain"/>
    <property type="match status" value="1"/>
</dbReference>
<keyword evidence="1" id="KW-0004">4Fe-4S</keyword>
<keyword evidence="4" id="KW-0408">Iron</keyword>
<dbReference type="GO" id="GO:0051539">
    <property type="term" value="F:4 iron, 4 sulfur cluster binding"/>
    <property type="evidence" value="ECO:0007669"/>
    <property type="project" value="UniProtKB-KW"/>
</dbReference>
<keyword evidence="3" id="KW-0560">Oxidoreductase</keyword>
<dbReference type="InterPro" id="IPR036188">
    <property type="entry name" value="FAD/NAD-bd_sf"/>
</dbReference>
<evidence type="ECO:0000256" key="4">
    <source>
        <dbReference type="ARBA" id="ARBA00023004"/>
    </source>
</evidence>
<evidence type="ECO:0000256" key="1">
    <source>
        <dbReference type="ARBA" id="ARBA00022485"/>
    </source>
</evidence>
<dbReference type="PRINTS" id="PR00411">
    <property type="entry name" value="PNDRDTASEI"/>
</dbReference>
<organism evidence="6 7">
    <name type="scientific">Hominilimicola fabiformis</name>
    <dbReference type="NCBI Taxonomy" id="2885356"/>
    <lineage>
        <taxon>Bacteria</taxon>
        <taxon>Bacillati</taxon>
        <taxon>Bacillota</taxon>
        <taxon>Clostridia</taxon>
        <taxon>Eubacteriales</taxon>
        <taxon>Oscillospiraceae</taxon>
        <taxon>Hominilimicola</taxon>
    </lineage>
</organism>
<evidence type="ECO:0000256" key="5">
    <source>
        <dbReference type="ARBA" id="ARBA00023014"/>
    </source>
</evidence>
<evidence type="ECO:0000256" key="3">
    <source>
        <dbReference type="ARBA" id="ARBA00023002"/>
    </source>
</evidence>
<keyword evidence="7" id="KW-1185">Reference proteome</keyword>
<evidence type="ECO:0000313" key="7">
    <source>
        <dbReference type="Proteomes" id="UP001198242"/>
    </source>
</evidence>
<sequence>MYDVAVVGGGISGCIAAIAAARYGANVILIERYGFLGGTLTACGTGPMMTFHAGDVQAVQGITDELIERLKAKGLSPGHIFDTTGYTYTVTPFSAEGMKRELETMMTETSVTLLYHSMVCDIEYINGRINSVEVCGKSGKRRIEAKIFVDASGDCDIAFLAGLEPNKGREGDGKCQPMTMNFKVINVDTERVKKYIMNNNDEFPRLEGDLSKVTHAPRLSIGGYVNTLGKAQETGKISFQREDILFFETDRMGEFIVNTTRVINADPTVPEDLTRAEILGRKQAWEVFELLKTEVQGFENAELEFTGPFIGIRGSRQLKGSYTLTADDIVSCRDFDDTIACGGYPIDIHAPEGNDAAMYEKTKLSLEYGDIYHIPYRSLISDNVKNLITVGRCISASFEAQAAIRVSPIAGAVGHGGGVAAGICAVKDINVQDVDVIELRKELKKQGAFI</sequence>
<dbReference type="InterPro" id="IPR039650">
    <property type="entry name" value="HdrA-like"/>
</dbReference>
<dbReference type="GO" id="GO:0046872">
    <property type="term" value="F:metal ion binding"/>
    <property type="evidence" value="ECO:0007669"/>
    <property type="project" value="UniProtKB-KW"/>
</dbReference>
<dbReference type="PANTHER" id="PTHR43498:SF1">
    <property type="entry name" value="COB--COM HETERODISULFIDE REDUCTASE IRON-SULFUR SUBUNIT A"/>
    <property type="match status" value="1"/>
</dbReference>
<evidence type="ECO:0000256" key="2">
    <source>
        <dbReference type="ARBA" id="ARBA00022723"/>
    </source>
</evidence>
<dbReference type="EMBL" id="JAJEQM010000009">
    <property type="protein sequence ID" value="MCC2210654.1"/>
    <property type="molecule type" value="Genomic_DNA"/>
</dbReference>
<dbReference type="Pfam" id="PF12831">
    <property type="entry name" value="FAD_oxidored"/>
    <property type="match status" value="1"/>
</dbReference>
<dbReference type="Proteomes" id="UP001198242">
    <property type="component" value="Unassembled WGS sequence"/>
</dbReference>
<dbReference type="RefSeq" id="WP_147514802.1">
    <property type="nucleotide sequence ID" value="NZ_JAJEQM010000009.1"/>
</dbReference>
<keyword evidence="5" id="KW-0411">Iron-sulfur</keyword>